<dbReference type="HOGENOM" id="CLU_1696076_0_0_1"/>
<keyword evidence="2" id="KW-1185">Reference proteome</keyword>
<protein>
    <recommendedName>
        <fullName evidence="3">Retrotransposon gag domain-containing protein</fullName>
    </recommendedName>
</protein>
<evidence type="ECO:0008006" key="3">
    <source>
        <dbReference type="Google" id="ProtNLM"/>
    </source>
</evidence>
<gene>
    <name evidence="1" type="ORF">PAXINDRAFT_13060</name>
</gene>
<evidence type="ECO:0000313" key="1">
    <source>
        <dbReference type="EMBL" id="KIJ14144.1"/>
    </source>
</evidence>
<accession>A0A0C9SX13</accession>
<organism evidence="1 2">
    <name type="scientific">Paxillus involutus ATCC 200175</name>
    <dbReference type="NCBI Taxonomy" id="664439"/>
    <lineage>
        <taxon>Eukaryota</taxon>
        <taxon>Fungi</taxon>
        <taxon>Dikarya</taxon>
        <taxon>Basidiomycota</taxon>
        <taxon>Agaricomycotina</taxon>
        <taxon>Agaricomycetes</taxon>
        <taxon>Agaricomycetidae</taxon>
        <taxon>Boletales</taxon>
        <taxon>Paxilineae</taxon>
        <taxon>Paxillaceae</taxon>
        <taxon>Paxillus</taxon>
    </lineage>
</organism>
<reference evidence="2" key="2">
    <citation type="submission" date="2015-01" db="EMBL/GenBank/DDBJ databases">
        <title>Evolutionary Origins and Diversification of the Mycorrhizal Mutualists.</title>
        <authorList>
            <consortium name="DOE Joint Genome Institute"/>
            <consortium name="Mycorrhizal Genomics Consortium"/>
            <person name="Kohler A."/>
            <person name="Kuo A."/>
            <person name="Nagy L.G."/>
            <person name="Floudas D."/>
            <person name="Copeland A."/>
            <person name="Barry K.W."/>
            <person name="Cichocki N."/>
            <person name="Veneault-Fourrey C."/>
            <person name="LaButti K."/>
            <person name="Lindquist E.A."/>
            <person name="Lipzen A."/>
            <person name="Lundell T."/>
            <person name="Morin E."/>
            <person name="Murat C."/>
            <person name="Riley R."/>
            <person name="Ohm R."/>
            <person name="Sun H."/>
            <person name="Tunlid A."/>
            <person name="Henrissat B."/>
            <person name="Grigoriev I.V."/>
            <person name="Hibbett D.S."/>
            <person name="Martin F."/>
        </authorList>
    </citation>
    <scope>NUCLEOTIDE SEQUENCE [LARGE SCALE GENOMIC DNA]</scope>
    <source>
        <strain evidence="2">ATCC 200175</strain>
    </source>
</reference>
<reference evidence="1 2" key="1">
    <citation type="submission" date="2014-06" db="EMBL/GenBank/DDBJ databases">
        <authorList>
            <consortium name="DOE Joint Genome Institute"/>
            <person name="Kuo A."/>
            <person name="Kohler A."/>
            <person name="Nagy L.G."/>
            <person name="Floudas D."/>
            <person name="Copeland A."/>
            <person name="Barry K.W."/>
            <person name="Cichocki N."/>
            <person name="Veneault-Fourrey C."/>
            <person name="LaButti K."/>
            <person name="Lindquist E.A."/>
            <person name="Lipzen A."/>
            <person name="Lundell T."/>
            <person name="Morin E."/>
            <person name="Murat C."/>
            <person name="Sun H."/>
            <person name="Tunlid A."/>
            <person name="Henrissat B."/>
            <person name="Grigoriev I.V."/>
            <person name="Hibbett D.S."/>
            <person name="Martin F."/>
            <person name="Nordberg H.P."/>
            <person name="Cantor M.N."/>
            <person name="Hua S.X."/>
        </authorList>
    </citation>
    <scope>NUCLEOTIDE SEQUENCE [LARGE SCALE GENOMIC DNA]</scope>
    <source>
        <strain evidence="1 2">ATCC 200175</strain>
    </source>
</reference>
<dbReference type="AlphaFoldDB" id="A0A0C9SX13"/>
<dbReference type="Proteomes" id="UP000053647">
    <property type="component" value="Unassembled WGS sequence"/>
</dbReference>
<evidence type="ECO:0000313" key="2">
    <source>
        <dbReference type="Proteomes" id="UP000053647"/>
    </source>
</evidence>
<proteinExistence type="predicted"/>
<name>A0A0C9SX13_PAXIN</name>
<sequence>MPPYLYGQPVTRRVLMPSTWAEVPFYNSKNMHPLAWLEMVEFHTSAEDPLMQVFFMGEKLIGPLRSWYDDLPDDVATFWPALRDEFTALCASQGYIYLKALQRTQTAVNGPPQPYVVQASPPPQPYITQAYASPWSTDMYISLQIRDYPMVGRQL</sequence>
<dbReference type="EMBL" id="KN819345">
    <property type="protein sequence ID" value="KIJ14144.1"/>
    <property type="molecule type" value="Genomic_DNA"/>
</dbReference>